<gene>
    <name evidence="15" type="ORF">SSS_1523</name>
</gene>
<feature type="region of interest" description="Disordered" evidence="12">
    <location>
        <begin position="197"/>
        <end position="228"/>
    </location>
</feature>
<dbReference type="Pfam" id="PF00046">
    <property type="entry name" value="Homeodomain"/>
    <property type="match status" value="1"/>
</dbReference>
<keyword evidence="3" id="KW-0677">Repeat</keyword>
<feature type="domain" description="Homeobox" evidence="13">
    <location>
        <begin position="513"/>
        <end position="573"/>
    </location>
</feature>
<dbReference type="InterPro" id="IPR013087">
    <property type="entry name" value="Znf_C2H2_type"/>
</dbReference>
<evidence type="ECO:0000256" key="3">
    <source>
        <dbReference type="ARBA" id="ARBA00022737"/>
    </source>
</evidence>
<feature type="region of interest" description="Disordered" evidence="12">
    <location>
        <begin position="573"/>
        <end position="627"/>
    </location>
</feature>
<evidence type="ECO:0000256" key="6">
    <source>
        <dbReference type="ARBA" id="ARBA00023125"/>
    </source>
</evidence>
<feature type="compositionally biased region" description="Polar residues" evidence="12">
    <location>
        <begin position="578"/>
        <end position="627"/>
    </location>
</feature>
<dbReference type="Proteomes" id="UP000070412">
    <property type="component" value="Unassembled WGS sequence"/>
</dbReference>
<dbReference type="OrthoDB" id="7491548at2759"/>
<evidence type="ECO:0000256" key="7">
    <source>
        <dbReference type="ARBA" id="ARBA00023155"/>
    </source>
</evidence>
<dbReference type="AlphaFoldDB" id="A0A834RDY2"/>
<dbReference type="PROSITE" id="PS50157">
    <property type="entry name" value="ZINC_FINGER_C2H2_2"/>
    <property type="match status" value="6"/>
</dbReference>
<sequence length="1084" mass="120513">MLGEHKSDVARCSHCGKLFRGPKSSVSLQEHITNIHVAVAPISAKYSPSIKISSPSKALISTSKLSTISKPSLDEVVDGDLQPTASFTCERCSINFFDRQEFDRHQIIHLEVNINQNNKSAHNADENGQVLRKFKCQECFKAFKFKHHLKEHIRIHSGEKPFECANCGKRFSHSGSYSSHMTSKKCLIVNLKVRKTDQMRGTRSNHRSSSSNHNNLHHHPQTNGVNPIQLKNGGLIDPCLGIGGNIGGGAVAGGLHNSLIDAEKNLSFLNSVLNPEQHLKPIPFNSFNDTTTTAAAANYFAQNGFHSQLIGLNTLFNHLNPQTNLDAINYLLESQMLDPKSLDNKSNFLGTLPNYFLNGSGVNIGEMNGDEFEKQFKKGILDHTNILSIRQLLQMAQAASLPKTDLNIAAHLTSLADEQNLSNSFLNLSKMTQFNSPSKCDIDNLEKICDLKKPSSSPKIAHHLYNVRNGQCLANEFNGRINEINNNHSKESDDEESQRDSSSMDDEMLITDGKKVRVRSVLSEETLRILRAQYAINPRPKKQEIHRLAEQVNYSPRVVQVWFQNMRARDRRLGRPVQSMNESNNVTTPTPSSNLNPNGLNYSLSSTDQARQRQTSSPLTNHTNQTASLVTPTSEQLISVAHSASNIIVPSMTVSGSLPQPLTSSLASLKISPFVVPPSQSALGLFEQSNKPIHSMLNNVSPNSYSTSSSSTLSPSAPNHNHRELNDSINDNNNSLTQKPSPISPSQSLFASANIDPVKAASNDFLSVNLFDHSIKNHCDSNNKTISSHHDEPLDLSFKSKSDDINEYGSLSSHQIRDSSPFSSSEVLNLSLKSKNCFEDESIQASDCENKTNETVQSNFSLKLLRQQQQRHESGPVQDSVLSSDLDPINTNRSVSIADNGTRISTRTTIQGRFRGRKRIFPEIDMNNSNDSNNNRILQNGNDLKESVSKQKTPRLSLSKKESKSINTGSNSNVSNAGLFSNQSSPDPNNQLTEGVFTCDQCDKTFSKQSSLARHKYEHSGQRPHKCDVCNKAFKHKHHLTEHKRLHSGEKPFQCTKCLKRFSHSGSYSQHMNHRYSYCKPYRE</sequence>
<dbReference type="Gene3D" id="1.10.10.60">
    <property type="entry name" value="Homeodomain-like"/>
    <property type="match status" value="1"/>
</dbReference>
<dbReference type="FunFam" id="3.30.160.60:FF:000013">
    <property type="entry name" value="Putative zinc finger E-box-binding homeobox 2"/>
    <property type="match status" value="2"/>
</dbReference>
<keyword evidence="5" id="KW-0862">Zinc</keyword>
<dbReference type="Pfam" id="PF00096">
    <property type="entry name" value="zf-C2H2"/>
    <property type="match status" value="3"/>
</dbReference>
<feature type="region of interest" description="Disordered" evidence="12">
    <location>
        <begin position="483"/>
        <end position="509"/>
    </location>
</feature>
<keyword evidence="6 10" id="KW-0238">DNA-binding</keyword>
<dbReference type="PROSITE" id="PS50071">
    <property type="entry name" value="HOMEOBOX_2"/>
    <property type="match status" value="1"/>
</dbReference>
<feature type="compositionally biased region" description="Polar residues" evidence="12">
    <location>
        <begin position="965"/>
        <end position="987"/>
    </location>
</feature>
<feature type="domain" description="C2H2-type" evidence="14">
    <location>
        <begin position="162"/>
        <end position="181"/>
    </location>
</feature>
<feature type="domain" description="C2H2-type" evidence="14">
    <location>
        <begin position="87"/>
        <end position="109"/>
    </location>
</feature>
<proteinExistence type="predicted"/>
<feature type="region of interest" description="Disordered" evidence="12">
    <location>
        <begin position="922"/>
        <end position="987"/>
    </location>
</feature>
<feature type="compositionally biased region" description="Low complexity" evidence="12">
    <location>
        <begin position="727"/>
        <end position="736"/>
    </location>
</feature>
<evidence type="ECO:0000256" key="11">
    <source>
        <dbReference type="RuleBase" id="RU000682"/>
    </source>
</evidence>
<reference evidence="17" key="1">
    <citation type="journal article" date="2020" name="PLoS Negl. Trop. Dis.">
        <title>High-quality nuclear genome for Sarcoptes scabiei-A critical resource for a neglected parasite.</title>
        <authorList>
            <person name="Korhonen P.K."/>
            <person name="Gasser R.B."/>
            <person name="Ma G."/>
            <person name="Wang T."/>
            <person name="Stroehlein A.J."/>
            <person name="Young N.D."/>
            <person name="Ang C.S."/>
            <person name="Fernando D.D."/>
            <person name="Lu H.C."/>
            <person name="Taylor S."/>
            <person name="Reynolds S.L."/>
            <person name="Mofiz E."/>
            <person name="Najaraj S.H."/>
            <person name="Gowda H."/>
            <person name="Madugundu A."/>
            <person name="Renuse S."/>
            <person name="Holt D."/>
            <person name="Pandey A."/>
            <person name="Papenfuss A.T."/>
            <person name="Fischer K."/>
        </authorList>
    </citation>
    <scope>NUCLEOTIDE SEQUENCE [LARGE SCALE GENOMIC DNA]</scope>
</reference>
<dbReference type="GO" id="GO:0000122">
    <property type="term" value="P:negative regulation of transcription by RNA polymerase II"/>
    <property type="evidence" value="ECO:0007669"/>
    <property type="project" value="UniProtKB-ARBA"/>
</dbReference>
<keyword evidence="8 10" id="KW-0539">Nucleus</keyword>
<dbReference type="SUPFAM" id="SSF57667">
    <property type="entry name" value="beta-beta-alpha zinc fingers"/>
    <property type="match status" value="3"/>
</dbReference>
<dbReference type="CDD" id="cd00086">
    <property type="entry name" value="homeodomain"/>
    <property type="match status" value="1"/>
</dbReference>
<evidence type="ECO:0000256" key="10">
    <source>
        <dbReference type="PROSITE-ProRule" id="PRU00108"/>
    </source>
</evidence>
<evidence type="ECO:0000259" key="14">
    <source>
        <dbReference type="PROSITE" id="PS50157"/>
    </source>
</evidence>
<evidence type="ECO:0000256" key="4">
    <source>
        <dbReference type="ARBA" id="ARBA00022771"/>
    </source>
</evidence>
<feature type="compositionally biased region" description="Acidic residues" evidence="12">
    <location>
        <begin position="492"/>
        <end position="509"/>
    </location>
</feature>
<dbReference type="InterPro" id="IPR036236">
    <property type="entry name" value="Znf_C2H2_sf"/>
</dbReference>
<accession>A0A834RDY2</accession>
<feature type="DNA-binding region" description="Homeobox" evidence="10">
    <location>
        <begin position="515"/>
        <end position="574"/>
    </location>
</feature>
<dbReference type="GO" id="GO:0008270">
    <property type="term" value="F:zinc ion binding"/>
    <property type="evidence" value="ECO:0007669"/>
    <property type="project" value="UniProtKB-KW"/>
</dbReference>
<evidence type="ECO:0000256" key="2">
    <source>
        <dbReference type="ARBA" id="ARBA00022723"/>
    </source>
</evidence>
<protein>
    <submittedName>
        <fullName evidence="15">Zinc finger E-box-binding homeobox protein zag-1</fullName>
    </submittedName>
</protein>
<dbReference type="FunFam" id="3.30.160.60:FF:000072">
    <property type="entry name" value="zinc finger protein 143 isoform X1"/>
    <property type="match status" value="1"/>
</dbReference>
<dbReference type="GO" id="GO:0005634">
    <property type="term" value="C:nucleus"/>
    <property type="evidence" value="ECO:0007669"/>
    <property type="project" value="UniProtKB-SubCell"/>
</dbReference>
<dbReference type="SUPFAM" id="SSF46689">
    <property type="entry name" value="Homeodomain-like"/>
    <property type="match status" value="1"/>
</dbReference>
<feature type="domain" description="C2H2-type" evidence="14">
    <location>
        <begin position="134"/>
        <end position="161"/>
    </location>
</feature>
<reference evidence="15" key="2">
    <citation type="submission" date="2020-01" db="EMBL/GenBank/DDBJ databases">
        <authorList>
            <person name="Korhonen P.K.K."/>
            <person name="Guangxu M.G."/>
            <person name="Wang T.W."/>
            <person name="Stroehlein A.J.S."/>
            <person name="Young N.D."/>
            <person name="Ang C.-S.A."/>
            <person name="Fernando D.W.F."/>
            <person name="Lu H.L."/>
            <person name="Taylor S.T."/>
            <person name="Ehtesham M.E.M."/>
            <person name="Najaraj S.H.N."/>
            <person name="Harsha G.H.G."/>
            <person name="Madugundu A.M."/>
            <person name="Renuse S.R."/>
            <person name="Holt D.H."/>
            <person name="Pandey A.P."/>
            <person name="Papenfuss A.P."/>
            <person name="Gasser R.B.G."/>
            <person name="Fischer K.F."/>
        </authorList>
    </citation>
    <scope>NUCLEOTIDE SEQUENCE</scope>
    <source>
        <strain evidence="15">SSS_KF_BRIS2020</strain>
    </source>
</reference>
<keyword evidence="2" id="KW-0479">Metal-binding</keyword>
<organism evidence="15">
    <name type="scientific">Sarcoptes scabiei</name>
    <name type="common">Itch mite</name>
    <name type="synonym">Acarus scabiei</name>
    <dbReference type="NCBI Taxonomy" id="52283"/>
    <lineage>
        <taxon>Eukaryota</taxon>
        <taxon>Metazoa</taxon>
        <taxon>Ecdysozoa</taxon>
        <taxon>Arthropoda</taxon>
        <taxon>Chelicerata</taxon>
        <taxon>Arachnida</taxon>
        <taxon>Acari</taxon>
        <taxon>Acariformes</taxon>
        <taxon>Sarcoptiformes</taxon>
        <taxon>Astigmata</taxon>
        <taxon>Psoroptidia</taxon>
        <taxon>Sarcoptoidea</taxon>
        <taxon>Sarcoptidae</taxon>
        <taxon>Sarcoptinae</taxon>
        <taxon>Sarcoptes</taxon>
    </lineage>
</organism>
<name>A0A834RDY2_SARSC</name>
<dbReference type="SMART" id="SM00389">
    <property type="entry name" value="HOX"/>
    <property type="match status" value="1"/>
</dbReference>
<evidence type="ECO:0000313" key="15">
    <source>
        <dbReference type="EMBL" id="KAF7494777.1"/>
    </source>
</evidence>
<evidence type="ECO:0000256" key="5">
    <source>
        <dbReference type="ARBA" id="ARBA00022833"/>
    </source>
</evidence>
<feature type="domain" description="C2H2-type" evidence="14">
    <location>
        <begin position="1053"/>
        <end position="1081"/>
    </location>
</feature>
<feature type="compositionally biased region" description="Low complexity" evidence="12">
    <location>
        <begin position="701"/>
        <end position="716"/>
    </location>
</feature>
<feature type="domain" description="C2H2-type" evidence="14">
    <location>
        <begin position="1025"/>
        <end position="1052"/>
    </location>
</feature>
<evidence type="ECO:0000256" key="9">
    <source>
        <dbReference type="PROSITE-ProRule" id="PRU00042"/>
    </source>
</evidence>
<evidence type="ECO:0000256" key="8">
    <source>
        <dbReference type="ARBA" id="ARBA00023242"/>
    </source>
</evidence>
<dbReference type="Gene3D" id="3.30.160.60">
    <property type="entry name" value="Classic Zinc Finger"/>
    <property type="match status" value="5"/>
</dbReference>
<dbReference type="EMBL" id="WVUK01000052">
    <property type="protein sequence ID" value="KAF7494777.1"/>
    <property type="molecule type" value="Genomic_DNA"/>
</dbReference>
<dbReference type="PANTHER" id="PTHR24391:SF27">
    <property type="entry name" value="ZINC FINGER PROTEIN 1"/>
    <property type="match status" value="1"/>
</dbReference>
<dbReference type="PROSITE" id="PS00028">
    <property type="entry name" value="ZINC_FINGER_C2H2_1"/>
    <property type="match status" value="4"/>
</dbReference>
<dbReference type="FunFam" id="3.30.160.60:FF:000744">
    <property type="entry name" value="zinc finger E-box-binding homeobox 1"/>
    <property type="match status" value="1"/>
</dbReference>
<evidence type="ECO:0000313" key="16">
    <source>
        <dbReference type="EnsemblMetazoa" id="KAF7494777.1"/>
    </source>
</evidence>
<feature type="domain" description="C2H2-type" evidence="14">
    <location>
        <begin position="997"/>
        <end position="1024"/>
    </location>
</feature>
<dbReference type="EnsemblMetazoa" id="SSS_1523s_mrna">
    <property type="protein sequence ID" value="KAF7494777.1"/>
    <property type="gene ID" value="SSS_1523"/>
</dbReference>
<dbReference type="FunFam" id="3.30.160.60:FF:000145">
    <property type="entry name" value="Zinc finger protein 574"/>
    <property type="match status" value="1"/>
</dbReference>
<feature type="region of interest" description="Disordered" evidence="12">
    <location>
        <begin position="866"/>
        <end position="889"/>
    </location>
</feature>
<evidence type="ECO:0000256" key="12">
    <source>
        <dbReference type="SAM" id="MobiDB-lite"/>
    </source>
</evidence>
<dbReference type="InterPro" id="IPR051574">
    <property type="entry name" value="ZnF_E-box_Homeobox"/>
</dbReference>
<evidence type="ECO:0000256" key="1">
    <source>
        <dbReference type="ARBA" id="ARBA00004123"/>
    </source>
</evidence>
<dbReference type="InterPro" id="IPR009057">
    <property type="entry name" value="Homeodomain-like_sf"/>
</dbReference>
<dbReference type="GO" id="GO:0000981">
    <property type="term" value="F:DNA-binding transcription factor activity, RNA polymerase II-specific"/>
    <property type="evidence" value="ECO:0007669"/>
    <property type="project" value="TreeGrafter"/>
</dbReference>
<dbReference type="GO" id="GO:0000978">
    <property type="term" value="F:RNA polymerase II cis-regulatory region sequence-specific DNA binding"/>
    <property type="evidence" value="ECO:0007669"/>
    <property type="project" value="TreeGrafter"/>
</dbReference>
<dbReference type="PANTHER" id="PTHR24391">
    <property type="entry name" value="HISTONE H4 TRANSCRIPTION FACTOR-RELATED"/>
    <property type="match status" value="1"/>
</dbReference>
<dbReference type="InterPro" id="IPR001356">
    <property type="entry name" value="HD"/>
</dbReference>
<feature type="region of interest" description="Disordered" evidence="12">
    <location>
        <begin position="698"/>
        <end position="745"/>
    </location>
</feature>
<evidence type="ECO:0000259" key="13">
    <source>
        <dbReference type="PROSITE" id="PS50071"/>
    </source>
</evidence>
<keyword evidence="7 10" id="KW-0371">Homeobox</keyword>
<dbReference type="GO" id="GO:0045595">
    <property type="term" value="P:regulation of cell differentiation"/>
    <property type="evidence" value="ECO:0007669"/>
    <property type="project" value="UniProtKB-ARBA"/>
</dbReference>
<keyword evidence="17" id="KW-1185">Reference proteome</keyword>
<dbReference type="SMART" id="SM00355">
    <property type="entry name" value="ZnF_C2H2"/>
    <property type="match status" value="7"/>
</dbReference>
<keyword evidence="4 9" id="KW-0863">Zinc-finger</keyword>
<comment type="subcellular location">
    <subcellularLocation>
        <location evidence="1 10 11">Nucleus</location>
    </subcellularLocation>
</comment>
<dbReference type="GO" id="GO:0007411">
    <property type="term" value="P:axon guidance"/>
    <property type="evidence" value="ECO:0007669"/>
    <property type="project" value="UniProtKB-ARBA"/>
</dbReference>
<evidence type="ECO:0000313" key="17">
    <source>
        <dbReference type="Proteomes" id="UP000070412"/>
    </source>
</evidence>
<reference evidence="16" key="3">
    <citation type="submission" date="2022-06" db="UniProtKB">
        <authorList>
            <consortium name="EnsemblMetazoa"/>
        </authorList>
    </citation>
    <scope>IDENTIFICATION</scope>
</reference>